<dbReference type="InterPro" id="IPR050708">
    <property type="entry name" value="T6SS_VgrG/RHS"/>
</dbReference>
<evidence type="ECO:0000256" key="1">
    <source>
        <dbReference type="SAM" id="MobiDB-lite"/>
    </source>
</evidence>
<evidence type="ECO:0000313" key="4">
    <source>
        <dbReference type="Proteomes" id="UP001597110"/>
    </source>
</evidence>
<organism evidence="3 4">
    <name type="scientific">Lysobacter brunescens</name>
    <dbReference type="NCBI Taxonomy" id="262323"/>
    <lineage>
        <taxon>Bacteria</taxon>
        <taxon>Pseudomonadati</taxon>
        <taxon>Pseudomonadota</taxon>
        <taxon>Gammaproteobacteria</taxon>
        <taxon>Lysobacterales</taxon>
        <taxon>Lysobacteraceae</taxon>
        <taxon>Lysobacter</taxon>
    </lineage>
</organism>
<protein>
    <submittedName>
        <fullName evidence="3">DUF6531 domain-containing protein</fullName>
    </submittedName>
</protein>
<dbReference type="PANTHER" id="PTHR32305:SF15">
    <property type="entry name" value="PROTEIN RHSA-RELATED"/>
    <property type="match status" value="1"/>
</dbReference>
<dbReference type="Pfam" id="PF05593">
    <property type="entry name" value="RHS_repeat"/>
    <property type="match status" value="3"/>
</dbReference>
<sequence>MAAVFTGTGLGLFNSSFTQLGGASGGSGRLGQSNSRYYVNLATGNLVLQDIDETILTRGLPVSMLRTYNSQGTVAGQGQDGWMSAFDRRVGNLSGTVNTAGSTVTRYLGDGSEVVYAWDETRYAYVSSVGDGMHDIITASGANGPWSWQDGNTQHIDTYDATGRLTTIRDAKSGASYSLLYDEHDRLFGVVSDIAMGGAADGDGLFFAYEGDTQRLLGVVSRENGVAKGQVWYGYDAHGRLSSVTTDLRPDASPTDINLTTMRVTLPTAVNDNIWNETSASNNDGLLFRTVYTYQDIPGEESLRIAQVKHSDGSRLSIEYDNDKVSRVVVGDGNGQGHAIEYAYGAVSGDYQSVIVRDQGRVDRNWTYVFNIHTNQLSWIESPQVDGLSDVTSYAYDTQGNVTQVRTTRGAAVVSQTDYAHDSYGNVVREWDLHGNRIDREYVGGDLAIEVRYTGTDPDGASGGLDPDMSTAQVTRYTYDGLGRLTFSVNALGEVTQYLYGNFSSGAGIGLLASTRRFIGATYNVSALSATTRLEHWQLQSWTNGKLAQTERTDYRYDAMGRLQEKREYAQVAQTFGSGLMTGDGVLDASTNITRYTYDAQGLLRQQITQRGTGRALGAGTPEATSEIVDYVYDGMGRLLSSLKRSGATAEMPDPRDMTPANQTAYADWLAANEATTVLTTWTYLDSGNSIKVVSDTGMTRTEVRNAAGMLVAVTEADAPSSPMATRTTERKYDTAGRLVAEQDAGGGRRYFIYDEKGRLSATIDATGAVTQTLYDGADRVVEVRAYANRVTPLSDWWTGTPPTRLWRSDTAGTPLSTDLVVAVDATRDMVTQKTYDAAGRVSAETVVGADASQTRKTTYTYDAADRLLQVSVTDGAGTTATARTTRYLYDKADRRIAQVDLRADEQGYVTEFVYDLAGRVVKTIRYADTTTNPAATTLADLKQSIEADANDQITRMFYDGLGNLVGSLDAEGYLTEFVYDEALNQRAVKAYERKLTGLAGNESLSTLRASATAGYAPETGFRKTQRQFNALGQLETELNHEGTVTRYTYDEAGRLVRTESAFGASEVRTNNLRYDVFGNVIGEIDGEGVRKAMELLTGGLPLDHASLSSATLDAVYAQYGVRHSYDLLGRRIESTDAQGNKTWTFHDSEGRVTFVVRGQRDEANVLNARAEITETRYDALGRVIDTIAYGGALTVPVPGSRASVQSVLTTLVAVGATNSRIELSYDRRGLLTERKVWGDGDARDVTRYGYNAFGELVTQQDMEADTFTARRTMSWTYDARGQSTGMTQSGGGLSRSTSTTYDAFGRA</sequence>
<gene>
    <name evidence="3" type="ORF">ACFQ0E_19070</name>
</gene>
<comment type="caution">
    <text evidence="3">The sequence shown here is derived from an EMBL/GenBank/DDBJ whole genome shotgun (WGS) entry which is preliminary data.</text>
</comment>
<name>A0ABW2YHF4_9GAMM</name>
<evidence type="ECO:0000259" key="2">
    <source>
        <dbReference type="Pfam" id="PF20148"/>
    </source>
</evidence>
<dbReference type="Gene3D" id="2.180.10.10">
    <property type="entry name" value="RHS repeat-associated core"/>
    <property type="match status" value="5"/>
</dbReference>
<feature type="non-terminal residue" evidence="3">
    <location>
        <position position="1308"/>
    </location>
</feature>
<evidence type="ECO:0000313" key="3">
    <source>
        <dbReference type="EMBL" id="MFD0727700.1"/>
    </source>
</evidence>
<keyword evidence="4" id="KW-1185">Reference proteome</keyword>
<feature type="domain" description="DUF6531" evidence="2">
    <location>
        <begin position="39"/>
        <end position="113"/>
    </location>
</feature>
<proteinExistence type="predicted"/>
<reference evidence="4" key="1">
    <citation type="journal article" date="2019" name="Int. J. Syst. Evol. Microbiol.">
        <title>The Global Catalogue of Microorganisms (GCM) 10K type strain sequencing project: providing services to taxonomists for standard genome sequencing and annotation.</title>
        <authorList>
            <consortium name="The Broad Institute Genomics Platform"/>
            <consortium name="The Broad Institute Genome Sequencing Center for Infectious Disease"/>
            <person name="Wu L."/>
            <person name="Ma J."/>
        </authorList>
    </citation>
    <scope>NUCLEOTIDE SEQUENCE [LARGE SCALE GENOMIC DNA]</scope>
    <source>
        <strain evidence="4">CCUG 55585</strain>
    </source>
</reference>
<dbReference type="RefSeq" id="WP_386826603.1">
    <property type="nucleotide sequence ID" value="NZ_JBHTIF010000009.1"/>
</dbReference>
<dbReference type="PANTHER" id="PTHR32305">
    <property type="match status" value="1"/>
</dbReference>
<dbReference type="NCBIfam" id="TIGR01643">
    <property type="entry name" value="YD_repeat_2x"/>
    <property type="match status" value="2"/>
</dbReference>
<dbReference type="Proteomes" id="UP001597110">
    <property type="component" value="Unassembled WGS sequence"/>
</dbReference>
<dbReference type="EMBL" id="JBHTIF010000009">
    <property type="protein sequence ID" value="MFD0727700.1"/>
    <property type="molecule type" value="Genomic_DNA"/>
</dbReference>
<dbReference type="InterPro" id="IPR031325">
    <property type="entry name" value="RHS_repeat"/>
</dbReference>
<feature type="region of interest" description="Disordered" evidence="1">
    <location>
        <begin position="1285"/>
        <end position="1308"/>
    </location>
</feature>
<dbReference type="Pfam" id="PF20148">
    <property type="entry name" value="DUF6531"/>
    <property type="match status" value="1"/>
</dbReference>
<dbReference type="InterPro" id="IPR006530">
    <property type="entry name" value="YD"/>
</dbReference>
<accession>A0ABW2YHF4</accession>
<dbReference type="InterPro" id="IPR045351">
    <property type="entry name" value="DUF6531"/>
</dbReference>